<dbReference type="GO" id="GO:0005886">
    <property type="term" value="C:plasma membrane"/>
    <property type="evidence" value="ECO:0007669"/>
    <property type="project" value="TreeGrafter"/>
</dbReference>
<dbReference type="EMBL" id="QJJS01000020">
    <property type="protein sequence ID" value="PXW93359.1"/>
    <property type="molecule type" value="Genomic_DNA"/>
</dbReference>
<dbReference type="InterPro" id="IPR007360">
    <property type="entry name" value="SirB"/>
</dbReference>
<sequence>MDYSTLRSLHIGCAALSIGLFASRGALQLLGVDWRRWRWLRILPHANDTVLLTAAVSLAVLSGQYPLARPWLTAKVVALVLYVVLGRIALQPRPGRRLHLPAWLAALACAGYIVGVAVTRSPSLGLGA</sequence>
<name>A0A318GV81_9BURK</name>
<accession>A0A318GV81</accession>
<evidence type="ECO:0000313" key="2">
    <source>
        <dbReference type="EMBL" id="PXW93359.1"/>
    </source>
</evidence>
<reference evidence="2 3" key="1">
    <citation type="submission" date="2018-05" db="EMBL/GenBank/DDBJ databases">
        <title>Genomic Encyclopedia of Type Strains, Phase IV (KMG-IV): sequencing the most valuable type-strain genomes for metagenomic binning, comparative biology and taxonomic classification.</title>
        <authorList>
            <person name="Goeker M."/>
        </authorList>
    </citation>
    <scope>NUCLEOTIDE SEQUENCE [LARGE SCALE GENOMIC DNA]</scope>
    <source>
        <strain evidence="2 3">DSM 566</strain>
    </source>
</reference>
<keyword evidence="1" id="KW-0812">Transmembrane</keyword>
<dbReference type="Pfam" id="PF04247">
    <property type="entry name" value="SirB"/>
    <property type="match status" value="1"/>
</dbReference>
<protein>
    <submittedName>
        <fullName evidence="2">Putative membrane protein SirB2</fullName>
    </submittedName>
</protein>
<comment type="caution">
    <text evidence="2">The sequence shown here is derived from an EMBL/GenBank/DDBJ whole genome shotgun (WGS) entry which is preliminary data.</text>
</comment>
<dbReference type="PIRSF" id="PIRSF005610">
    <property type="entry name" value="SirB"/>
    <property type="match status" value="1"/>
</dbReference>
<dbReference type="AlphaFoldDB" id="A0A318GV81"/>
<keyword evidence="1" id="KW-1133">Transmembrane helix</keyword>
<evidence type="ECO:0000256" key="1">
    <source>
        <dbReference type="SAM" id="Phobius"/>
    </source>
</evidence>
<keyword evidence="1" id="KW-0472">Membrane</keyword>
<organism evidence="2 3">
    <name type="scientific">Sphaerotilus hippei</name>
    <dbReference type="NCBI Taxonomy" id="744406"/>
    <lineage>
        <taxon>Bacteria</taxon>
        <taxon>Pseudomonadati</taxon>
        <taxon>Pseudomonadota</taxon>
        <taxon>Betaproteobacteria</taxon>
        <taxon>Burkholderiales</taxon>
        <taxon>Sphaerotilaceae</taxon>
        <taxon>Sphaerotilus</taxon>
    </lineage>
</organism>
<proteinExistence type="predicted"/>
<feature type="transmembrane region" description="Helical" evidence="1">
    <location>
        <begin position="48"/>
        <end position="65"/>
    </location>
</feature>
<dbReference type="RefSeq" id="WP_110402070.1">
    <property type="nucleotide sequence ID" value="NZ_QJJS01000020.1"/>
</dbReference>
<dbReference type="PANTHER" id="PTHR39594">
    <property type="entry name" value="PROTEIN YCHQ"/>
    <property type="match status" value="1"/>
</dbReference>
<feature type="transmembrane region" description="Helical" evidence="1">
    <location>
        <begin position="102"/>
        <end position="119"/>
    </location>
</feature>
<dbReference type="PANTHER" id="PTHR39594:SF1">
    <property type="entry name" value="PROTEIN YCHQ"/>
    <property type="match status" value="1"/>
</dbReference>
<keyword evidence="3" id="KW-1185">Reference proteome</keyword>
<feature type="transmembrane region" description="Helical" evidence="1">
    <location>
        <begin position="6"/>
        <end position="27"/>
    </location>
</feature>
<feature type="transmembrane region" description="Helical" evidence="1">
    <location>
        <begin position="71"/>
        <end position="90"/>
    </location>
</feature>
<evidence type="ECO:0000313" key="3">
    <source>
        <dbReference type="Proteomes" id="UP000247811"/>
    </source>
</evidence>
<gene>
    <name evidence="2" type="ORF">C7444_12011</name>
</gene>
<dbReference type="Proteomes" id="UP000247811">
    <property type="component" value="Unassembled WGS sequence"/>
</dbReference>
<dbReference type="OrthoDB" id="5588650at2"/>